<dbReference type="Proteomes" id="UP001165960">
    <property type="component" value="Unassembled WGS sequence"/>
</dbReference>
<accession>A0ACC2RGX1</accession>
<evidence type="ECO:0000313" key="2">
    <source>
        <dbReference type="Proteomes" id="UP001165960"/>
    </source>
</evidence>
<proteinExistence type="predicted"/>
<organism evidence="1 2">
    <name type="scientific">Entomophthora muscae</name>
    <dbReference type="NCBI Taxonomy" id="34485"/>
    <lineage>
        <taxon>Eukaryota</taxon>
        <taxon>Fungi</taxon>
        <taxon>Fungi incertae sedis</taxon>
        <taxon>Zoopagomycota</taxon>
        <taxon>Entomophthoromycotina</taxon>
        <taxon>Entomophthoromycetes</taxon>
        <taxon>Entomophthorales</taxon>
        <taxon>Entomophthoraceae</taxon>
        <taxon>Entomophthora</taxon>
    </lineage>
</organism>
<keyword evidence="2" id="KW-1185">Reference proteome</keyword>
<dbReference type="EMBL" id="QTSX02007253">
    <property type="protein sequence ID" value="KAJ9049279.1"/>
    <property type="molecule type" value="Genomic_DNA"/>
</dbReference>
<gene>
    <name evidence="1" type="ORF">DSO57_1026339</name>
</gene>
<comment type="caution">
    <text evidence="1">The sequence shown here is derived from an EMBL/GenBank/DDBJ whole genome shotgun (WGS) entry which is preliminary data.</text>
</comment>
<protein>
    <submittedName>
        <fullName evidence="1">Uncharacterized protein</fullName>
    </submittedName>
</protein>
<feature type="non-terminal residue" evidence="1">
    <location>
        <position position="1"/>
    </location>
</feature>
<name>A0ACC2RGX1_9FUNG</name>
<reference evidence="1" key="1">
    <citation type="submission" date="2022-04" db="EMBL/GenBank/DDBJ databases">
        <title>Genome of the entomopathogenic fungus Entomophthora muscae.</title>
        <authorList>
            <person name="Elya C."/>
            <person name="Lovett B.R."/>
            <person name="Lee E."/>
            <person name="Macias A.M."/>
            <person name="Hajek A.E."/>
            <person name="De Bivort B.L."/>
            <person name="Kasson M.T."/>
            <person name="De Fine Licht H.H."/>
            <person name="Stajich J.E."/>
        </authorList>
    </citation>
    <scope>NUCLEOTIDE SEQUENCE</scope>
    <source>
        <strain evidence="1">Berkeley</strain>
    </source>
</reference>
<evidence type="ECO:0000313" key="1">
    <source>
        <dbReference type="EMBL" id="KAJ9049279.1"/>
    </source>
</evidence>
<sequence>TRRPQSPKDTQKLGQDTRTIVEKGMQCCVLWKRTKPDFLSSLNFGKFVLRHGVEEVPDKKDKYLEKVGGQTQLTPMCENQLL</sequence>